<sequence>MFLKIILYTIIYYIIIQLVNAVQTISKEEVLKITNAYYISFYCKDDICVPVEYNFKQAYISIPDKNGNNIKYICRTCTYDVKANTCLTPTCNSNSDCLSNKCFNNNCIFNEETPIVRCDDIYSFNPLLNRRSSYMHCGKPYNNPCNSDDECSSKICSRNKTCNMQLKGPSEDDIIIFFIFTCS</sequence>
<feature type="chain" id="PRO_5013163893" evidence="1">
    <location>
        <begin position="22"/>
        <end position="183"/>
    </location>
</feature>
<comment type="caution">
    <text evidence="2">The sequence shown here is derived from an EMBL/GenBank/DDBJ whole genome shotgun (WGS) entry which is preliminary data.</text>
</comment>
<gene>
    <name evidence="2" type="ORF">BCR32DRAFT_245688</name>
</gene>
<accession>A0A1Y1X3Z9</accession>
<proteinExistence type="predicted"/>
<dbReference type="AlphaFoldDB" id="A0A1Y1X3Z9"/>
<reference evidence="2 3" key="1">
    <citation type="submission" date="2016-08" db="EMBL/GenBank/DDBJ databases">
        <title>A Parts List for Fungal Cellulosomes Revealed by Comparative Genomics.</title>
        <authorList>
            <consortium name="DOE Joint Genome Institute"/>
            <person name="Haitjema C.H."/>
            <person name="Gilmore S.P."/>
            <person name="Henske J.K."/>
            <person name="Solomon K.V."/>
            <person name="De Groot R."/>
            <person name="Kuo A."/>
            <person name="Mondo S.J."/>
            <person name="Salamov A.A."/>
            <person name="Labutti K."/>
            <person name="Zhao Z."/>
            <person name="Chiniquy J."/>
            <person name="Barry K."/>
            <person name="Brewer H.M."/>
            <person name="Purvine S.O."/>
            <person name="Wright A.T."/>
            <person name="Boxma B."/>
            <person name="Van Alen T."/>
            <person name="Hackstein J.H."/>
            <person name="Baker S.E."/>
            <person name="Grigoriev I.V."/>
            <person name="O'Malley M.A."/>
        </authorList>
    </citation>
    <scope>NUCLEOTIDE SEQUENCE [LARGE SCALE GENOMIC DNA]</scope>
    <source>
        <strain evidence="2 3">S4</strain>
    </source>
</reference>
<dbReference type="Proteomes" id="UP000193944">
    <property type="component" value="Unassembled WGS sequence"/>
</dbReference>
<reference evidence="2 3" key="2">
    <citation type="submission" date="2016-08" db="EMBL/GenBank/DDBJ databases">
        <title>Pervasive Adenine N6-methylation of Active Genes in Fungi.</title>
        <authorList>
            <consortium name="DOE Joint Genome Institute"/>
            <person name="Mondo S.J."/>
            <person name="Dannebaum R.O."/>
            <person name="Kuo R.C."/>
            <person name="Labutti K."/>
            <person name="Haridas S."/>
            <person name="Kuo A."/>
            <person name="Salamov A."/>
            <person name="Ahrendt S.R."/>
            <person name="Lipzen A."/>
            <person name="Sullivan W."/>
            <person name="Andreopoulos W.B."/>
            <person name="Clum A."/>
            <person name="Lindquist E."/>
            <person name="Daum C."/>
            <person name="Ramamoorthy G.K."/>
            <person name="Gryganskyi A."/>
            <person name="Culley D."/>
            <person name="Magnuson J.K."/>
            <person name="James T.Y."/>
            <person name="O'Malley M.A."/>
            <person name="Stajich J.E."/>
            <person name="Spatafora J.W."/>
            <person name="Visel A."/>
            <person name="Grigoriev I.V."/>
        </authorList>
    </citation>
    <scope>NUCLEOTIDE SEQUENCE [LARGE SCALE GENOMIC DNA]</scope>
    <source>
        <strain evidence="2 3">S4</strain>
    </source>
</reference>
<evidence type="ECO:0000313" key="2">
    <source>
        <dbReference type="EMBL" id="ORX80375.1"/>
    </source>
</evidence>
<keyword evidence="3" id="KW-1185">Reference proteome</keyword>
<evidence type="ECO:0000256" key="1">
    <source>
        <dbReference type="SAM" id="SignalP"/>
    </source>
</evidence>
<organism evidence="2 3">
    <name type="scientific">Anaeromyces robustus</name>
    <dbReference type="NCBI Taxonomy" id="1754192"/>
    <lineage>
        <taxon>Eukaryota</taxon>
        <taxon>Fungi</taxon>
        <taxon>Fungi incertae sedis</taxon>
        <taxon>Chytridiomycota</taxon>
        <taxon>Chytridiomycota incertae sedis</taxon>
        <taxon>Neocallimastigomycetes</taxon>
        <taxon>Neocallimastigales</taxon>
        <taxon>Neocallimastigaceae</taxon>
        <taxon>Anaeromyces</taxon>
    </lineage>
</organism>
<keyword evidence="1" id="KW-0732">Signal</keyword>
<evidence type="ECO:0000313" key="3">
    <source>
        <dbReference type="Proteomes" id="UP000193944"/>
    </source>
</evidence>
<protein>
    <submittedName>
        <fullName evidence="2">Uncharacterized protein</fullName>
    </submittedName>
</protein>
<feature type="signal peptide" evidence="1">
    <location>
        <begin position="1"/>
        <end position="21"/>
    </location>
</feature>
<dbReference type="OrthoDB" id="2140513at2759"/>
<name>A0A1Y1X3Z9_9FUNG</name>
<dbReference type="EMBL" id="MCFG01000147">
    <property type="protein sequence ID" value="ORX80375.1"/>
    <property type="molecule type" value="Genomic_DNA"/>
</dbReference>